<dbReference type="Gene3D" id="2.40.50.140">
    <property type="entry name" value="Nucleic acid-binding proteins"/>
    <property type="match status" value="1"/>
</dbReference>
<evidence type="ECO:0000256" key="8">
    <source>
        <dbReference type="HAMAP-Rule" id="MF_00201"/>
    </source>
</evidence>
<keyword evidence="6 8" id="KW-0234">DNA repair</keyword>
<protein>
    <recommendedName>
        <fullName evidence="3 8">DNA repair protein RecO</fullName>
    </recommendedName>
    <alternativeName>
        <fullName evidence="7 8">Recombination protein O</fullName>
    </alternativeName>
</protein>
<accession>A0A369P3G5</accession>
<dbReference type="EMBL" id="PPUT01000002">
    <property type="protein sequence ID" value="RDC46620.1"/>
    <property type="molecule type" value="Genomic_DNA"/>
</dbReference>
<dbReference type="GO" id="GO:0006302">
    <property type="term" value="P:double-strand break repair"/>
    <property type="evidence" value="ECO:0007669"/>
    <property type="project" value="TreeGrafter"/>
</dbReference>
<gene>
    <name evidence="8 10" type="primary">recO</name>
    <name evidence="10" type="ORF">C1850_01470</name>
</gene>
<evidence type="ECO:0000256" key="2">
    <source>
        <dbReference type="ARBA" id="ARBA00007452"/>
    </source>
</evidence>
<keyword evidence="4 8" id="KW-0227">DNA damage</keyword>
<evidence type="ECO:0000256" key="3">
    <source>
        <dbReference type="ARBA" id="ARBA00021310"/>
    </source>
</evidence>
<dbReference type="GO" id="GO:0043590">
    <property type="term" value="C:bacterial nucleoid"/>
    <property type="evidence" value="ECO:0007669"/>
    <property type="project" value="TreeGrafter"/>
</dbReference>
<dbReference type="SUPFAM" id="SSF50249">
    <property type="entry name" value="Nucleic acid-binding proteins"/>
    <property type="match status" value="1"/>
</dbReference>
<dbReference type="NCBIfam" id="TIGR00613">
    <property type="entry name" value="reco"/>
    <property type="match status" value="1"/>
</dbReference>
<evidence type="ECO:0000313" key="10">
    <source>
        <dbReference type="EMBL" id="RDC46620.1"/>
    </source>
</evidence>
<dbReference type="HAMAP" id="MF_00201">
    <property type="entry name" value="RecO"/>
    <property type="match status" value="1"/>
</dbReference>
<dbReference type="Proteomes" id="UP000253805">
    <property type="component" value="Unassembled WGS sequence"/>
</dbReference>
<feature type="domain" description="DNA replication/recombination mediator RecO N-terminal" evidence="9">
    <location>
        <begin position="5"/>
        <end position="79"/>
    </location>
</feature>
<evidence type="ECO:0000256" key="6">
    <source>
        <dbReference type="ARBA" id="ARBA00023204"/>
    </source>
</evidence>
<keyword evidence="5 8" id="KW-0233">DNA recombination</keyword>
<dbReference type="InterPro" id="IPR003717">
    <property type="entry name" value="RecO"/>
</dbReference>
<dbReference type="PANTHER" id="PTHR33991:SF1">
    <property type="entry name" value="DNA REPAIR PROTEIN RECO"/>
    <property type="match status" value="1"/>
</dbReference>
<dbReference type="InterPro" id="IPR042242">
    <property type="entry name" value="RecO_C"/>
</dbReference>
<sequence>MAQPTYSLRALVLRRTKLGESDLILTLLSEDGSQKRAVAKGARRPKSSFAARTEPFCVIDALCATGRSLDILKEARLVAAHDALRCNLEASAAAAPVAELLARMSQRDLANPRLFQSAMRVLDAMDGADDSHRAALSAAELLKILAFSGLRPSLEVCVGCGEPVALVEGARIPFSAAGGGVLCESCRGLDESVLVDAGTLCWAQYFLTTPFDAIAEGPADLTGTFAVLHLVQDLVRAHIGSSLKSLEFLFTCGLF</sequence>
<proteinExistence type="inferred from homology"/>
<evidence type="ECO:0000256" key="7">
    <source>
        <dbReference type="ARBA" id="ARBA00033409"/>
    </source>
</evidence>
<dbReference type="SUPFAM" id="SSF57863">
    <property type="entry name" value="ArfGap/RecO-like zinc finger"/>
    <property type="match status" value="1"/>
</dbReference>
<dbReference type="InterPro" id="IPR012340">
    <property type="entry name" value="NA-bd_OB-fold"/>
</dbReference>
<comment type="similarity">
    <text evidence="2 8">Belongs to the RecO family.</text>
</comment>
<comment type="caution">
    <text evidence="10">The sequence shown here is derived from an EMBL/GenBank/DDBJ whole genome shotgun (WGS) entry which is preliminary data.</text>
</comment>
<dbReference type="Pfam" id="PF11967">
    <property type="entry name" value="RecO_N"/>
    <property type="match status" value="1"/>
</dbReference>
<name>A0A369P3G5_9ACTN</name>
<dbReference type="GO" id="GO:0006310">
    <property type="term" value="P:DNA recombination"/>
    <property type="evidence" value="ECO:0007669"/>
    <property type="project" value="UniProtKB-UniRule"/>
</dbReference>
<dbReference type="RefSeq" id="WP_114548336.1">
    <property type="nucleotide sequence ID" value="NZ_PPUT01000002.1"/>
</dbReference>
<comment type="function">
    <text evidence="1 8">Involved in DNA repair and RecF pathway recombination.</text>
</comment>
<evidence type="ECO:0000256" key="4">
    <source>
        <dbReference type="ARBA" id="ARBA00022763"/>
    </source>
</evidence>
<evidence type="ECO:0000313" key="11">
    <source>
        <dbReference type="Proteomes" id="UP000253805"/>
    </source>
</evidence>
<dbReference type="InterPro" id="IPR022572">
    <property type="entry name" value="DNA_rep/recomb_RecO_N"/>
</dbReference>
<dbReference type="Pfam" id="PF02565">
    <property type="entry name" value="RecO_C"/>
    <property type="match status" value="1"/>
</dbReference>
<evidence type="ECO:0000256" key="1">
    <source>
        <dbReference type="ARBA" id="ARBA00003065"/>
    </source>
</evidence>
<dbReference type="Gene3D" id="1.20.1440.120">
    <property type="entry name" value="Recombination protein O, C-terminal domain"/>
    <property type="match status" value="1"/>
</dbReference>
<reference evidence="10 11" key="1">
    <citation type="journal article" date="2018" name="Elife">
        <title>Discovery and characterization of a prevalent human gut bacterial enzyme sufficient for the inactivation of a family of plant toxins.</title>
        <authorList>
            <person name="Koppel N."/>
            <person name="Bisanz J.E."/>
            <person name="Pandelia M.E."/>
            <person name="Turnbaugh P.J."/>
            <person name="Balskus E.P."/>
        </authorList>
    </citation>
    <scope>NUCLEOTIDE SEQUENCE [LARGE SCALE GENOMIC DNA]</scope>
    <source>
        <strain evidence="10 11">OB21 GAM 11</strain>
    </source>
</reference>
<dbReference type="InterPro" id="IPR037278">
    <property type="entry name" value="ARFGAP/RecO"/>
</dbReference>
<organism evidence="10 11">
    <name type="scientific">Adlercreutzia equolifaciens subsp. celatus</name>
    <dbReference type="NCBI Taxonomy" id="394340"/>
    <lineage>
        <taxon>Bacteria</taxon>
        <taxon>Bacillati</taxon>
        <taxon>Actinomycetota</taxon>
        <taxon>Coriobacteriia</taxon>
        <taxon>Eggerthellales</taxon>
        <taxon>Eggerthellaceae</taxon>
        <taxon>Adlercreutzia</taxon>
    </lineage>
</organism>
<dbReference type="PANTHER" id="PTHR33991">
    <property type="entry name" value="DNA REPAIR PROTEIN RECO"/>
    <property type="match status" value="1"/>
</dbReference>
<evidence type="ECO:0000256" key="5">
    <source>
        <dbReference type="ARBA" id="ARBA00023172"/>
    </source>
</evidence>
<dbReference type="AlphaFoldDB" id="A0A369P3G5"/>
<evidence type="ECO:0000259" key="9">
    <source>
        <dbReference type="Pfam" id="PF11967"/>
    </source>
</evidence>